<keyword evidence="7" id="KW-1185">Reference proteome</keyword>
<evidence type="ECO:0000259" key="5">
    <source>
        <dbReference type="PROSITE" id="PS50893"/>
    </source>
</evidence>
<dbReference type="GO" id="GO:0005524">
    <property type="term" value="F:ATP binding"/>
    <property type="evidence" value="ECO:0007669"/>
    <property type="project" value="UniProtKB-KW"/>
</dbReference>
<organism evidence="6 7">
    <name type="scientific">Robinsoniella peoriensis</name>
    <dbReference type="NCBI Taxonomy" id="180332"/>
    <lineage>
        <taxon>Bacteria</taxon>
        <taxon>Bacillati</taxon>
        <taxon>Bacillota</taxon>
        <taxon>Clostridia</taxon>
        <taxon>Lachnospirales</taxon>
        <taxon>Lachnospiraceae</taxon>
        <taxon>Robinsoniella</taxon>
    </lineage>
</organism>
<dbReference type="PANTHER" id="PTHR42798">
    <property type="entry name" value="LIPOPROTEIN-RELEASING SYSTEM ATP-BINDING PROTEIN LOLD"/>
    <property type="match status" value="1"/>
</dbReference>
<evidence type="ECO:0000313" key="7">
    <source>
        <dbReference type="Proteomes" id="UP000306509"/>
    </source>
</evidence>
<reference evidence="6 7" key="1">
    <citation type="journal article" date="2019" name="Anaerobe">
        <title>Detection of Robinsoniella peoriensis in multiple bone samples of a trauma patient.</title>
        <authorList>
            <person name="Schrottner P."/>
            <person name="Hartwich K."/>
            <person name="Bunk B."/>
            <person name="Schober I."/>
            <person name="Helbig S."/>
            <person name="Rudolph W.W."/>
            <person name="Gunzer F."/>
        </authorList>
    </citation>
    <scope>NUCLEOTIDE SEQUENCE [LARGE SCALE GENOMIC DNA]</scope>
    <source>
        <strain evidence="6 7">DSM 106044</strain>
    </source>
</reference>
<name>A0A4U8Q147_9FIRM</name>
<evidence type="ECO:0000256" key="3">
    <source>
        <dbReference type="ARBA" id="ARBA00022741"/>
    </source>
</evidence>
<sequence>MKTLLKIEHISKYYGENANVTKALNDVDFSVEGGEFVGIMGASGSGKTTLLQCVSTLDDPSAGKIFLRDREITQLTEQEIARFRSEHLGFVFQEYNLLDTLTLGENIELALTIRKLPQEEITPKVNAIAEKLGIRSELHKFPYEVSGGQKQRCACARALVNEPDLLLADEPTGALDSASSAMLLDAMKDLNKSLGITILMVTHDAFTASHCSRILFLRDGKIFTEMLRGNKDRKKFFQEILDVMSMLGGDVAHVR</sequence>
<dbReference type="RefSeq" id="WP_027292900.1">
    <property type="nucleotide sequence ID" value="NZ_CAUSDN010000057.1"/>
</dbReference>
<feature type="domain" description="ABC transporter" evidence="5">
    <location>
        <begin position="5"/>
        <end position="244"/>
    </location>
</feature>
<dbReference type="Proteomes" id="UP000306509">
    <property type="component" value="Unassembled WGS sequence"/>
</dbReference>
<keyword evidence="2" id="KW-0813">Transport</keyword>
<dbReference type="InterPro" id="IPR003593">
    <property type="entry name" value="AAA+_ATPase"/>
</dbReference>
<dbReference type="Pfam" id="PF00005">
    <property type="entry name" value="ABC_tran"/>
    <property type="match status" value="1"/>
</dbReference>
<dbReference type="STRING" id="180332.GCA_000797495_00653"/>
<evidence type="ECO:0000256" key="1">
    <source>
        <dbReference type="ARBA" id="ARBA00005417"/>
    </source>
</evidence>
<dbReference type="SUPFAM" id="SSF52540">
    <property type="entry name" value="P-loop containing nucleoside triphosphate hydrolases"/>
    <property type="match status" value="1"/>
</dbReference>
<keyword evidence="4 6" id="KW-0067">ATP-binding</keyword>
<keyword evidence="3" id="KW-0547">Nucleotide-binding</keyword>
<proteinExistence type="inferred from homology"/>
<evidence type="ECO:0000256" key="2">
    <source>
        <dbReference type="ARBA" id="ARBA00022448"/>
    </source>
</evidence>
<comment type="similarity">
    <text evidence="1">Belongs to the ABC transporter superfamily.</text>
</comment>
<accession>A0A4U8Q147</accession>
<evidence type="ECO:0000256" key="4">
    <source>
        <dbReference type="ARBA" id="ARBA00022840"/>
    </source>
</evidence>
<dbReference type="AlphaFoldDB" id="A0A4U8Q147"/>
<comment type="caution">
    <text evidence="6">The sequence shown here is derived from an EMBL/GenBank/DDBJ whole genome shotgun (WGS) entry which is preliminary data.</text>
</comment>
<dbReference type="EMBL" id="QGQD01000096">
    <property type="protein sequence ID" value="TLC98409.1"/>
    <property type="molecule type" value="Genomic_DNA"/>
</dbReference>
<dbReference type="InterPro" id="IPR017911">
    <property type="entry name" value="MacB-like_ATP-bd"/>
</dbReference>
<protein>
    <submittedName>
        <fullName evidence="6">Bacitracin export ATP-binding protein BceA</fullName>
    </submittedName>
</protein>
<gene>
    <name evidence="6" type="primary">bceA_6</name>
    <name evidence="6" type="ORF">DSM106044_04747</name>
</gene>
<dbReference type="InterPro" id="IPR027417">
    <property type="entry name" value="P-loop_NTPase"/>
</dbReference>
<dbReference type="SMART" id="SM00382">
    <property type="entry name" value="AAA"/>
    <property type="match status" value="1"/>
</dbReference>
<dbReference type="InterPro" id="IPR003439">
    <property type="entry name" value="ABC_transporter-like_ATP-bd"/>
</dbReference>
<dbReference type="GO" id="GO:0022857">
    <property type="term" value="F:transmembrane transporter activity"/>
    <property type="evidence" value="ECO:0007669"/>
    <property type="project" value="UniProtKB-ARBA"/>
</dbReference>
<evidence type="ECO:0000313" key="6">
    <source>
        <dbReference type="EMBL" id="TLC98409.1"/>
    </source>
</evidence>
<dbReference type="PROSITE" id="PS50893">
    <property type="entry name" value="ABC_TRANSPORTER_2"/>
    <property type="match status" value="1"/>
</dbReference>
<dbReference type="GO" id="GO:0016887">
    <property type="term" value="F:ATP hydrolysis activity"/>
    <property type="evidence" value="ECO:0007669"/>
    <property type="project" value="InterPro"/>
</dbReference>
<dbReference type="GO" id="GO:0098796">
    <property type="term" value="C:membrane protein complex"/>
    <property type="evidence" value="ECO:0007669"/>
    <property type="project" value="UniProtKB-ARBA"/>
</dbReference>
<dbReference type="Gene3D" id="3.40.50.300">
    <property type="entry name" value="P-loop containing nucleotide triphosphate hydrolases"/>
    <property type="match status" value="1"/>
</dbReference>
<dbReference type="PANTHER" id="PTHR42798:SF7">
    <property type="entry name" value="ALPHA-D-RIBOSE 1-METHYLPHOSPHONATE 5-TRIPHOSPHATE SYNTHASE SUBUNIT PHNL"/>
    <property type="match status" value="1"/>
</dbReference>
<dbReference type="CDD" id="cd03255">
    <property type="entry name" value="ABC_MJ0796_LolCDE_FtsE"/>
    <property type="match status" value="1"/>
</dbReference>
<dbReference type="FunFam" id="3.40.50.300:FF:000032">
    <property type="entry name" value="Export ABC transporter ATP-binding protein"/>
    <property type="match status" value="1"/>
</dbReference>